<proteinExistence type="predicted"/>
<dbReference type="EMBL" id="QREG01000017">
    <property type="protein sequence ID" value="RED95651.1"/>
    <property type="molecule type" value="Genomic_DNA"/>
</dbReference>
<sequence length="422" mass="46604">MISLFILIASTLLTPAEALPCTECDHLISSNVFDGSKQNVQPGDVICLAPRRYKRITLKNLQGTSEQPITIQNCNGQTRIYAQNAFGMKFQNSQHIKLSGTGSDTHEYGIVITTQKGFYLTMESFTSDFEIENIEIRGTNPNGKGAGAGFAGIAAKTSPYEDCTRFLDPNREDWVMKNIHIHDNYIHDIGGEGLYIGHGFYKGRPEPKCKDSRKRYSHSIRGVRIHHNKIANVGYDGIQIKNADRDVKVFKNTILNYGTKNKKAHNEGLFIGEGTTGEFYGNIIDTGTGNGCQIQGLGNIELHNNLFLNAGEHGIYATHGKYVVRLPDGAFDIHNNTILMAHNAGLVLYNEKGGEKRVSQNLILSKKPTKEGCEASFEDNTLSTNLALASSEIIQLKGTGISNHQIVERVQKYLLSNNQLSP</sequence>
<dbReference type="Proteomes" id="UP000256779">
    <property type="component" value="Unassembled WGS sequence"/>
</dbReference>
<dbReference type="InterPro" id="IPR006626">
    <property type="entry name" value="PbH1"/>
</dbReference>
<gene>
    <name evidence="2" type="ORF">C7460_117101</name>
</gene>
<evidence type="ECO:0000259" key="1">
    <source>
        <dbReference type="Pfam" id="PF13229"/>
    </source>
</evidence>
<dbReference type="Gene3D" id="2.160.20.10">
    <property type="entry name" value="Single-stranded right-handed beta-helix, Pectin lyase-like"/>
    <property type="match status" value="1"/>
</dbReference>
<keyword evidence="3" id="KW-1185">Reference proteome</keyword>
<dbReference type="Pfam" id="PF13229">
    <property type="entry name" value="Beta_helix"/>
    <property type="match status" value="1"/>
</dbReference>
<dbReference type="SMART" id="SM00710">
    <property type="entry name" value="PbH1"/>
    <property type="match status" value="6"/>
</dbReference>
<evidence type="ECO:0000313" key="3">
    <source>
        <dbReference type="Proteomes" id="UP000256779"/>
    </source>
</evidence>
<dbReference type="InterPro" id="IPR039448">
    <property type="entry name" value="Beta_helix"/>
</dbReference>
<dbReference type="SUPFAM" id="SSF51126">
    <property type="entry name" value="Pectin lyase-like"/>
    <property type="match status" value="1"/>
</dbReference>
<organism evidence="2 3">
    <name type="scientific">Marinoscillum furvescens DSM 4134</name>
    <dbReference type="NCBI Taxonomy" id="1122208"/>
    <lineage>
        <taxon>Bacteria</taxon>
        <taxon>Pseudomonadati</taxon>
        <taxon>Bacteroidota</taxon>
        <taxon>Cytophagia</taxon>
        <taxon>Cytophagales</taxon>
        <taxon>Reichenbachiellaceae</taxon>
        <taxon>Marinoscillum</taxon>
    </lineage>
</organism>
<evidence type="ECO:0000313" key="2">
    <source>
        <dbReference type="EMBL" id="RED95651.1"/>
    </source>
</evidence>
<dbReference type="RefSeq" id="WP_115869287.1">
    <property type="nucleotide sequence ID" value="NZ_QREG01000017.1"/>
</dbReference>
<name>A0A3D9L0F7_MARFU</name>
<dbReference type="AlphaFoldDB" id="A0A3D9L0F7"/>
<dbReference type="InterPro" id="IPR011050">
    <property type="entry name" value="Pectin_lyase_fold/virulence"/>
</dbReference>
<reference evidence="2 3" key="1">
    <citation type="submission" date="2018-07" db="EMBL/GenBank/DDBJ databases">
        <title>Genomic Encyclopedia of Type Strains, Phase IV (KMG-IV): sequencing the most valuable type-strain genomes for metagenomic binning, comparative biology and taxonomic classification.</title>
        <authorList>
            <person name="Goeker M."/>
        </authorList>
    </citation>
    <scope>NUCLEOTIDE SEQUENCE [LARGE SCALE GENOMIC DNA]</scope>
    <source>
        <strain evidence="2 3">DSM 4134</strain>
    </source>
</reference>
<feature type="domain" description="Right handed beta helix" evidence="1">
    <location>
        <begin position="222"/>
        <end position="376"/>
    </location>
</feature>
<dbReference type="OrthoDB" id="9805017at2"/>
<protein>
    <submittedName>
        <fullName evidence="2">Copper-binding protein NosD</fullName>
    </submittedName>
</protein>
<dbReference type="InterPro" id="IPR012334">
    <property type="entry name" value="Pectin_lyas_fold"/>
</dbReference>
<accession>A0A3D9L0F7</accession>
<comment type="caution">
    <text evidence="2">The sequence shown here is derived from an EMBL/GenBank/DDBJ whole genome shotgun (WGS) entry which is preliminary data.</text>
</comment>